<reference evidence="4 5" key="1">
    <citation type="submission" date="2020-07" db="EMBL/GenBank/DDBJ databases">
        <title>Sequencing the genomes of 1000 actinobacteria strains.</title>
        <authorList>
            <person name="Klenk H.-P."/>
        </authorList>
    </citation>
    <scope>NUCLEOTIDE SEQUENCE [LARGE SCALE GENOMIC DNA]</scope>
    <source>
        <strain evidence="4 5">DSM 44065</strain>
    </source>
</reference>
<dbReference type="InterPro" id="IPR038332">
    <property type="entry name" value="PPE_sf"/>
</dbReference>
<proteinExistence type="predicted"/>
<name>A0A853APG3_9PSEU</name>
<dbReference type="Pfam" id="PF25547">
    <property type="entry name" value="WXG100_2"/>
    <property type="match status" value="1"/>
</dbReference>
<comment type="caution">
    <text evidence="4">The sequence shown here is derived from an EMBL/GenBank/DDBJ whole genome shotgun (WGS) entry which is preliminary data.</text>
</comment>
<evidence type="ECO:0000259" key="2">
    <source>
        <dbReference type="Pfam" id="PF02763"/>
    </source>
</evidence>
<evidence type="ECO:0000313" key="5">
    <source>
        <dbReference type="Proteomes" id="UP000587002"/>
    </source>
</evidence>
<feature type="domain" description="Outer membrane channel protein CpnT-like N-terminal" evidence="3">
    <location>
        <begin position="86"/>
        <end position="210"/>
    </location>
</feature>
<evidence type="ECO:0000313" key="4">
    <source>
        <dbReference type="EMBL" id="NYI82127.1"/>
    </source>
</evidence>
<dbReference type="InterPro" id="IPR036689">
    <property type="entry name" value="ESAT-6-like_sf"/>
</dbReference>
<dbReference type="AlphaFoldDB" id="A0A853APG3"/>
<organism evidence="4 5">
    <name type="scientific">Saccharopolyspora hordei</name>
    <dbReference type="NCBI Taxonomy" id="1838"/>
    <lineage>
        <taxon>Bacteria</taxon>
        <taxon>Bacillati</taxon>
        <taxon>Actinomycetota</taxon>
        <taxon>Actinomycetes</taxon>
        <taxon>Pseudonocardiales</taxon>
        <taxon>Pseudonocardiaceae</taxon>
        <taxon>Saccharopolyspora</taxon>
    </lineage>
</organism>
<accession>A0A853APG3</accession>
<dbReference type="Gene3D" id="1.20.1260.20">
    <property type="entry name" value="PPE superfamily"/>
    <property type="match status" value="1"/>
</dbReference>
<dbReference type="RefSeq" id="WP_179717679.1">
    <property type="nucleotide sequence ID" value="NZ_BAABFH010000001.1"/>
</dbReference>
<dbReference type="SUPFAM" id="SSF140453">
    <property type="entry name" value="EsxAB dimer-like"/>
    <property type="match status" value="1"/>
</dbReference>
<evidence type="ECO:0000259" key="3">
    <source>
        <dbReference type="Pfam" id="PF25547"/>
    </source>
</evidence>
<feature type="domain" description="Diphtheria toxin catalytic" evidence="2">
    <location>
        <begin position="375"/>
        <end position="502"/>
    </location>
</feature>
<feature type="region of interest" description="Disordered" evidence="1">
    <location>
        <begin position="527"/>
        <end position="547"/>
    </location>
</feature>
<dbReference type="SUPFAM" id="SSF56399">
    <property type="entry name" value="ADP-ribosylation"/>
    <property type="match status" value="1"/>
</dbReference>
<protein>
    <submittedName>
        <fullName evidence="4">Uncharacterized protein YukE</fullName>
    </submittedName>
</protein>
<feature type="region of interest" description="Disordered" evidence="1">
    <location>
        <begin position="249"/>
        <end position="362"/>
    </location>
</feature>
<dbReference type="Gene3D" id="3.90.175.10">
    <property type="entry name" value="Diphtheria Toxin, domain 1"/>
    <property type="match status" value="1"/>
</dbReference>
<dbReference type="EMBL" id="JACCFJ010000001">
    <property type="protein sequence ID" value="NYI82127.1"/>
    <property type="molecule type" value="Genomic_DNA"/>
</dbReference>
<feature type="compositionally biased region" description="Low complexity" evidence="1">
    <location>
        <begin position="314"/>
        <end position="337"/>
    </location>
</feature>
<dbReference type="InterPro" id="IPR057746">
    <property type="entry name" value="CpnT-like_N"/>
</dbReference>
<keyword evidence="5" id="KW-1185">Reference proteome</keyword>
<feature type="compositionally biased region" description="Polar residues" evidence="1">
    <location>
        <begin position="351"/>
        <end position="362"/>
    </location>
</feature>
<dbReference type="InterPro" id="IPR022406">
    <property type="entry name" value="Diphtheria_toxin_catalytic_dom"/>
</dbReference>
<evidence type="ECO:0000256" key="1">
    <source>
        <dbReference type="SAM" id="MobiDB-lite"/>
    </source>
</evidence>
<gene>
    <name evidence="4" type="ORF">HNR68_000757</name>
</gene>
<dbReference type="Proteomes" id="UP000587002">
    <property type="component" value="Unassembled WGS sequence"/>
</dbReference>
<sequence>MTNPLVAERQDSTQAFSGVPILESIDDTKQAIESGDWAAGVMGVVGTGLEALSMAMDPFGSIIAAGVGWLLEHVGPLSDALDALTGDADQIRAHADTWQNIADELGEVRTEMAALVSKDVADWTGEAADAYRKRSEDTGKLVEAAQKAAEGASSGVGTAGEIVAAVRTLVRDIIAELVGRLISWALQVIATLGIGMTWVVPQVVSAVAKTVSKIADVTTKLVKAMKSLGDLVKKLTDGFGDAKKALDAIKKSSGGAPRPKSPAPTRSSGHGGTPRSGPDDAPRGGPASTGSAWADPPAGSSTPRGLSPADQPRSGWSGDLSDPGPSSPGSRPRSGPGVTREVDPPDFGDLNNHNVAGPSTESTITVDGVDYKIVSTPMSKVEGYHGIKPDHYNDVVNGNGVSRPTEGTAGNSDPDWKGWYLAEDKTEAAAFSWNDEGPGAVLKYETPGPVTVHQVPHELTSTLNGPVDPAKMNALKQHFGVGNQPLVDGLAGQNGVIRTQDGEGGMFEYIVPWDTATGGRVTVEGYPDMGNEVKPRPRSGNGLFGMV</sequence>
<dbReference type="Pfam" id="PF02763">
    <property type="entry name" value="Diphtheria_C"/>
    <property type="match status" value="1"/>
</dbReference>